<dbReference type="CDD" id="cd05481">
    <property type="entry name" value="retropepsin_like_LTR_1"/>
    <property type="match status" value="1"/>
</dbReference>
<evidence type="ECO:0000313" key="14">
    <source>
        <dbReference type="RefSeq" id="XP_026098619.1"/>
    </source>
</evidence>
<keyword evidence="4" id="KW-0548">Nucleotidyltransferase</keyword>
<dbReference type="Gene3D" id="3.10.10.10">
    <property type="entry name" value="HIV Type 1 Reverse Transcriptase, subunit A, domain 1"/>
    <property type="match status" value="1"/>
</dbReference>
<gene>
    <name evidence="14" type="primary">LOC113069678</name>
</gene>
<dbReference type="Gene3D" id="3.30.70.270">
    <property type="match status" value="2"/>
</dbReference>
<feature type="domain" description="Integrase catalytic" evidence="12">
    <location>
        <begin position="911"/>
        <end position="1072"/>
    </location>
</feature>
<dbReference type="Gene3D" id="3.30.420.10">
    <property type="entry name" value="Ribonuclease H-like superfamily/Ribonuclease H"/>
    <property type="match status" value="1"/>
</dbReference>
<name>A0A6P6MQP2_CARAU</name>
<dbReference type="CDD" id="cd01647">
    <property type="entry name" value="RT_LTR"/>
    <property type="match status" value="1"/>
</dbReference>
<organism evidence="13 14">
    <name type="scientific">Carassius auratus</name>
    <name type="common">Goldfish</name>
    <dbReference type="NCBI Taxonomy" id="7957"/>
    <lineage>
        <taxon>Eukaryota</taxon>
        <taxon>Metazoa</taxon>
        <taxon>Chordata</taxon>
        <taxon>Craniata</taxon>
        <taxon>Vertebrata</taxon>
        <taxon>Euteleostomi</taxon>
        <taxon>Actinopterygii</taxon>
        <taxon>Neopterygii</taxon>
        <taxon>Teleostei</taxon>
        <taxon>Ostariophysi</taxon>
        <taxon>Cypriniformes</taxon>
        <taxon>Cyprinidae</taxon>
        <taxon>Cyprininae</taxon>
        <taxon>Carassius</taxon>
    </lineage>
</organism>
<keyword evidence="8" id="KW-0695">RNA-directed DNA polymerase</keyword>
<evidence type="ECO:0000256" key="2">
    <source>
        <dbReference type="ARBA" id="ARBA00012180"/>
    </source>
</evidence>
<accession>A0A6P6MQP2</accession>
<dbReference type="Proteomes" id="UP000515129">
    <property type="component" value="Chromosome 5"/>
</dbReference>
<dbReference type="Pfam" id="PF17921">
    <property type="entry name" value="Integrase_H2C2"/>
    <property type="match status" value="1"/>
</dbReference>
<evidence type="ECO:0000256" key="10">
    <source>
        <dbReference type="SAM" id="MobiDB-lite"/>
    </source>
</evidence>
<dbReference type="GeneID" id="113069678"/>
<evidence type="ECO:0000259" key="12">
    <source>
        <dbReference type="PROSITE" id="PS50994"/>
    </source>
</evidence>
<evidence type="ECO:0000256" key="9">
    <source>
        <dbReference type="ARBA" id="ARBA00039658"/>
    </source>
</evidence>
<dbReference type="FunFam" id="3.10.20.370:FF:000001">
    <property type="entry name" value="Retrovirus-related Pol polyprotein from transposon 17.6-like protein"/>
    <property type="match status" value="1"/>
</dbReference>
<dbReference type="InterPro" id="IPR036397">
    <property type="entry name" value="RNaseH_sf"/>
</dbReference>
<dbReference type="InterPro" id="IPR000477">
    <property type="entry name" value="RT_dom"/>
</dbReference>
<evidence type="ECO:0000256" key="6">
    <source>
        <dbReference type="ARBA" id="ARBA00022759"/>
    </source>
</evidence>
<comment type="similarity">
    <text evidence="1">Belongs to the beta type-B retroviral polymerase family. HERV class-II K(HML-2) pol subfamily.</text>
</comment>
<dbReference type="GO" id="GO:0015074">
    <property type="term" value="P:DNA integration"/>
    <property type="evidence" value="ECO:0007669"/>
    <property type="project" value="InterPro"/>
</dbReference>
<dbReference type="InterPro" id="IPR012337">
    <property type="entry name" value="RNaseH-like_sf"/>
</dbReference>
<dbReference type="InterPro" id="IPR041373">
    <property type="entry name" value="RT_RNaseH"/>
</dbReference>
<dbReference type="FunFam" id="3.30.70.270:FF:000026">
    <property type="entry name" value="Transposon Ty3-G Gag-Pol polyprotein"/>
    <property type="match status" value="1"/>
</dbReference>
<dbReference type="SUPFAM" id="SSF56672">
    <property type="entry name" value="DNA/RNA polymerases"/>
    <property type="match status" value="1"/>
</dbReference>
<evidence type="ECO:0000256" key="4">
    <source>
        <dbReference type="ARBA" id="ARBA00022695"/>
    </source>
</evidence>
<dbReference type="Pfam" id="PF00078">
    <property type="entry name" value="RVT_1"/>
    <property type="match status" value="1"/>
</dbReference>
<sequence length="1114" mass="127836">MDGTLGLKPPPTLMLDSSNLAKTWKSWKEEFQLYLDLTLTEASEGTKVKLFYYLICRATELSRENSKTIEGKAVEEIHALKPVPTHKRLKDDKWKAEITCKFCGKRHERDKQKCPAYGKTCRKCGKANHFAALCKSKHQCGKVVNNITETESEQYEDIWSITTESVNKVTKSLDGQPSQLFAGMLLGKNIVKFQLDCGATCNIIPINFVNPDVQIEKTDQVLVMYNKSTLKPVGKCHLKLRNPCNKKLYRLEFMVVDANSAVPLLGNKAVQGMKLVKVQSENILIVDNVVTKTHSDDTSEQWTMEQITSEFSDVFTGDGCLPGRYKIEIESGVEPVKLPKRRVPLAMMGPLKEELNNLQERGIITPVEQSTDWISSLVVVKKPSGKLRICIDPRPLNKALKRSHFPLPTIEDILPELSKARVFTVCDVKNGFWHVQLDDPSSYLTTFATPYGRYRWLRMPMGISPAPEVFQRMLNQALEGLQGIHIIADDVLITGEGETLEMASIDHDQKLKLFLDRCRDRNIKLNKDKFRLRQSEVPYIGHLLTSDGLKVDPEKVRAINEMPRPTDVKGVQRILGMVNYLSRFCRHLSDHCEVLRQLTHKDSLWDWSEVHEQEFQSMKDLITRAPVLRYYSLKEQLVLQCDASDTGLGAALLQSGEPVAFGSRALSLTERGYAQIEKECLAIVYGMEKFHQYTYGRKVIVQSDHKPLESIVKKPLLHAPKRLQRMLMRLQKYDFVINYVPGKEMLLADALSRAYLEDTAQEGSVEKEIESVNMIQYLPISEERLKVIRDETATDETLQILIKTIKEGWPTNKRLITNKIAHYYSIQDELSVQDGIVFKGERAVIPDVLRNDMIHRIHSAHLGIEGCLRRARECLYWPGISAQIKRYIEKCEMCRSLERKQQKESLCPHELPERPWSKVGTDLFVFNNRDYLITVDYFSNFWEVDYLPDTKSSTVIKKLKAHFARQGIPDVVFSDNGPQYMSTEFQQFSRRWEFQHKTSSPTHPQSNGKAESAVKTAKRLMQRAKMSGQDPYLAMLDHRNTPSQGLNASPAQRLLSRRTRTLLPTHNNLLKPKVVDTTQELRLNQRRQEMYYNRHTKDMNILKPGDQDPSRRLM</sequence>
<proteinExistence type="inferred from homology"/>
<feature type="region of interest" description="Disordered" evidence="10">
    <location>
        <begin position="994"/>
        <end position="1015"/>
    </location>
</feature>
<evidence type="ECO:0000256" key="8">
    <source>
        <dbReference type="ARBA" id="ARBA00022918"/>
    </source>
</evidence>
<evidence type="ECO:0000313" key="13">
    <source>
        <dbReference type="Proteomes" id="UP000515129"/>
    </source>
</evidence>
<dbReference type="PANTHER" id="PTHR37984:SF8">
    <property type="entry name" value="CCHC-TYPE DOMAIN-CONTAINING PROTEIN"/>
    <property type="match status" value="1"/>
</dbReference>
<feature type="compositionally biased region" description="Polar residues" evidence="10">
    <location>
        <begin position="997"/>
        <end position="1009"/>
    </location>
</feature>
<dbReference type="GO" id="GO:0003676">
    <property type="term" value="F:nucleic acid binding"/>
    <property type="evidence" value="ECO:0007669"/>
    <property type="project" value="InterPro"/>
</dbReference>
<keyword evidence="3" id="KW-0808">Transferase</keyword>
<keyword evidence="13" id="KW-1185">Reference proteome</keyword>
<dbReference type="PANTHER" id="PTHR37984">
    <property type="entry name" value="PROTEIN CBG26694"/>
    <property type="match status" value="1"/>
</dbReference>
<evidence type="ECO:0000256" key="5">
    <source>
        <dbReference type="ARBA" id="ARBA00022722"/>
    </source>
</evidence>
<dbReference type="Gene3D" id="1.10.340.70">
    <property type="match status" value="1"/>
</dbReference>
<evidence type="ECO:0000256" key="3">
    <source>
        <dbReference type="ARBA" id="ARBA00022679"/>
    </source>
</evidence>
<evidence type="ECO:0000259" key="11">
    <source>
        <dbReference type="PROSITE" id="PS50878"/>
    </source>
</evidence>
<dbReference type="SUPFAM" id="SSF53098">
    <property type="entry name" value="Ribonuclease H-like"/>
    <property type="match status" value="1"/>
</dbReference>
<keyword evidence="6" id="KW-0255">Endonuclease</keyword>
<dbReference type="KEGG" id="caua:113069678"/>
<dbReference type="OrthoDB" id="775972at2759"/>
<dbReference type="AlphaFoldDB" id="A0A6P6MQP2"/>
<evidence type="ECO:0000256" key="1">
    <source>
        <dbReference type="ARBA" id="ARBA00010879"/>
    </source>
</evidence>
<protein>
    <recommendedName>
        <fullName evidence="9">Gypsy retrotransposon integrase-like protein 1</fullName>
        <ecNumber evidence="2">3.1.26.4</ecNumber>
    </recommendedName>
</protein>
<dbReference type="GO" id="GO:0004523">
    <property type="term" value="F:RNA-DNA hybrid ribonuclease activity"/>
    <property type="evidence" value="ECO:0007669"/>
    <property type="project" value="UniProtKB-EC"/>
</dbReference>
<dbReference type="CDD" id="cd09274">
    <property type="entry name" value="RNase_HI_RT_Ty3"/>
    <property type="match status" value="1"/>
</dbReference>
<dbReference type="FunFam" id="1.10.340.70:FF:000003">
    <property type="entry name" value="Protein CBG25708"/>
    <property type="match status" value="1"/>
</dbReference>
<dbReference type="InterPro" id="IPR041588">
    <property type="entry name" value="Integrase_H2C2"/>
</dbReference>
<dbReference type="Pfam" id="PF17917">
    <property type="entry name" value="RT_RNaseH"/>
    <property type="match status" value="1"/>
</dbReference>
<dbReference type="InterPro" id="IPR001584">
    <property type="entry name" value="Integrase_cat-core"/>
</dbReference>
<dbReference type="RefSeq" id="XP_026098619.1">
    <property type="nucleotide sequence ID" value="XM_026242834.1"/>
</dbReference>
<feature type="domain" description="Reverse transcriptase" evidence="11">
    <location>
        <begin position="361"/>
        <end position="544"/>
    </location>
</feature>
<dbReference type="InterPro" id="IPR050951">
    <property type="entry name" value="Retrovirus_Pol_polyprotein"/>
</dbReference>
<dbReference type="PROSITE" id="PS50878">
    <property type="entry name" value="RT_POL"/>
    <property type="match status" value="1"/>
</dbReference>
<dbReference type="FunFam" id="3.30.420.10:FF:000063">
    <property type="entry name" value="Retrovirus-related Pol polyprotein from transposon 297-like Protein"/>
    <property type="match status" value="1"/>
</dbReference>
<evidence type="ECO:0000256" key="7">
    <source>
        <dbReference type="ARBA" id="ARBA00022801"/>
    </source>
</evidence>
<keyword evidence="7" id="KW-0378">Hydrolase</keyword>
<dbReference type="InterPro" id="IPR043128">
    <property type="entry name" value="Rev_trsase/Diguanyl_cyclase"/>
</dbReference>
<dbReference type="EC" id="3.1.26.4" evidence="2"/>
<keyword evidence="5" id="KW-0540">Nuclease</keyword>
<dbReference type="Pfam" id="PF00665">
    <property type="entry name" value="rve"/>
    <property type="match status" value="1"/>
</dbReference>
<reference evidence="14" key="1">
    <citation type="submission" date="2025-08" db="UniProtKB">
        <authorList>
            <consortium name="RefSeq"/>
        </authorList>
    </citation>
    <scope>IDENTIFICATION</scope>
    <source>
        <strain evidence="14">Wakin</strain>
        <tissue evidence="14">Muscle</tissue>
    </source>
</reference>
<dbReference type="PROSITE" id="PS50994">
    <property type="entry name" value="INTEGRASE"/>
    <property type="match status" value="1"/>
</dbReference>
<dbReference type="InterPro" id="IPR043502">
    <property type="entry name" value="DNA/RNA_pol_sf"/>
</dbReference>